<dbReference type="InterPro" id="IPR016192">
    <property type="entry name" value="APOBEC/CMP_deaminase_Zn-bd"/>
</dbReference>
<organism evidence="6 7">
    <name type="scientific">Candidatus Uhrbacteria bacterium GW2011_GWF2_46_218</name>
    <dbReference type="NCBI Taxonomy" id="1619001"/>
    <lineage>
        <taxon>Bacteria</taxon>
        <taxon>Candidatus Uhriibacteriota</taxon>
    </lineage>
</organism>
<dbReference type="Gene3D" id="3.40.140.10">
    <property type="entry name" value="Cytidine Deaminase, domain 2"/>
    <property type="match status" value="1"/>
</dbReference>
<dbReference type="EMBL" id="LCMG01000001">
    <property type="protein sequence ID" value="KKU34337.1"/>
    <property type="molecule type" value="Genomic_DNA"/>
</dbReference>
<reference evidence="6 7" key="1">
    <citation type="journal article" date="2015" name="Nature">
        <title>rRNA introns, odd ribosomes, and small enigmatic genomes across a large radiation of phyla.</title>
        <authorList>
            <person name="Brown C.T."/>
            <person name="Hug L.A."/>
            <person name="Thomas B.C."/>
            <person name="Sharon I."/>
            <person name="Castelle C.J."/>
            <person name="Singh A."/>
            <person name="Wilkins M.J."/>
            <person name="Williams K.H."/>
            <person name="Banfield J.F."/>
        </authorList>
    </citation>
    <scope>NUCLEOTIDE SEQUENCE [LARGE SCALE GENOMIC DNA]</scope>
</reference>
<keyword evidence="3" id="KW-0378">Hydrolase</keyword>
<keyword evidence="2" id="KW-0479">Metal-binding</keyword>
<proteinExistence type="inferred from homology"/>
<dbReference type="GO" id="GO:0004126">
    <property type="term" value="F:cytidine deaminase activity"/>
    <property type="evidence" value="ECO:0007669"/>
    <property type="project" value="UniProtKB-ARBA"/>
</dbReference>
<dbReference type="PROSITE" id="PS00903">
    <property type="entry name" value="CYT_DCMP_DEAMINASES_1"/>
    <property type="match status" value="1"/>
</dbReference>
<protein>
    <submittedName>
        <fullName evidence="6">Cytidine deaminase</fullName>
    </submittedName>
</protein>
<dbReference type="GO" id="GO:0042802">
    <property type="term" value="F:identical protein binding"/>
    <property type="evidence" value="ECO:0007669"/>
    <property type="project" value="UniProtKB-ARBA"/>
</dbReference>
<sequence length="146" mass="16056">MSLTSDQKLALIAAAEEGVRHAYTEHQSPDDFRIGAAVLTEKGHIFSSGQYRSDSGSLTLHAEQCALAHASAHGEYGIVALAVTWNEKAASKSEGESIYPCHMCKQLLWESHLHSGLDMEILIVEKGEVLEQIHLQKLVGDYTWPK</sequence>
<evidence type="ECO:0000313" key="7">
    <source>
        <dbReference type="Proteomes" id="UP000034705"/>
    </source>
</evidence>
<dbReference type="PROSITE" id="PS51747">
    <property type="entry name" value="CYT_DCMP_DEAMINASES_2"/>
    <property type="match status" value="1"/>
</dbReference>
<evidence type="ECO:0000313" key="6">
    <source>
        <dbReference type="EMBL" id="KKU34337.1"/>
    </source>
</evidence>
<gene>
    <name evidence="6" type="ORF">UX45_C0001G0046</name>
</gene>
<dbReference type="GO" id="GO:0008270">
    <property type="term" value="F:zinc ion binding"/>
    <property type="evidence" value="ECO:0007669"/>
    <property type="project" value="InterPro"/>
</dbReference>
<dbReference type="InterPro" id="IPR016193">
    <property type="entry name" value="Cytidine_deaminase-like"/>
</dbReference>
<dbReference type="CDD" id="cd01283">
    <property type="entry name" value="cytidine_deaminase"/>
    <property type="match status" value="1"/>
</dbReference>
<dbReference type="InterPro" id="IPR050202">
    <property type="entry name" value="Cyt/Deoxycyt_deaminase"/>
</dbReference>
<dbReference type="PANTHER" id="PTHR11644:SF2">
    <property type="entry name" value="CYTIDINE DEAMINASE"/>
    <property type="match status" value="1"/>
</dbReference>
<feature type="domain" description="CMP/dCMP-type deaminase" evidence="5">
    <location>
        <begin position="6"/>
        <end position="138"/>
    </location>
</feature>
<evidence type="ECO:0000259" key="5">
    <source>
        <dbReference type="PROSITE" id="PS51747"/>
    </source>
</evidence>
<accession>A0A0G1PNT4</accession>
<dbReference type="GO" id="GO:0072527">
    <property type="term" value="P:pyrimidine-containing compound metabolic process"/>
    <property type="evidence" value="ECO:0007669"/>
    <property type="project" value="UniProtKB-ARBA"/>
</dbReference>
<comment type="similarity">
    <text evidence="1">Belongs to the cytidine and deoxycytidylate deaminase family.</text>
</comment>
<dbReference type="GO" id="GO:0055086">
    <property type="term" value="P:nucleobase-containing small molecule metabolic process"/>
    <property type="evidence" value="ECO:0007669"/>
    <property type="project" value="UniProtKB-ARBA"/>
</dbReference>
<evidence type="ECO:0000256" key="2">
    <source>
        <dbReference type="ARBA" id="ARBA00022723"/>
    </source>
</evidence>
<evidence type="ECO:0000256" key="1">
    <source>
        <dbReference type="ARBA" id="ARBA00006576"/>
    </source>
</evidence>
<dbReference type="AlphaFoldDB" id="A0A0G1PNT4"/>
<dbReference type="Pfam" id="PF00383">
    <property type="entry name" value="dCMP_cyt_deam_1"/>
    <property type="match status" value="1"/>
</dbReference>
<dbReference type="InterPro" id="IPR002125">
    <property type="entry name" value="CMP_dCMP_dom"/>
</dbReference>
<evidence type="ECO:0000256" key="4">
    <source>
        <dbReference type="ARBA" id="ARBA00022833"/>
    </source>
</evidence>
<evidence type="ECO:0000256" key="3">
    <source>
        <dbReference type="ARBA" id="ARBA00022801"/>
    </source>
</evidence>
<dbReference type="GO" id="GO:0005829">
    <property type="term" value="C:cytosol"/>
    <property type="evidence" value="ECO:0007669"/>
    <property type="project" value="TreeGrafter"/>
</dbReference>
<dbReference type="PANTHER" id="PTHR11644">
    <property type="entry name" value="CYTIDINE DEAMINASE"/>
    <property type="match status" value="1"/>
</dbReference>
<comment type="caution">
    <text evidence="6">The sequence shown here is derived from an EMBL/GenBank/DDBJ whole genome shotgun (WGS) entry which is preliminary data.</text>
</comment>
<dbReference type="Proteomes" id="UP000034705">
    <property type="component" value="Unassembled WGS sequence"/>
</dbReference>
<name>A0A0G1PNT4_9BACT</name>
<dbReference type="SUPFAM" id="SSF53927">
    <property type="entry name" value="Cytidine deaminase-like"/>
    <property type="match status" value="1"/>
</dbReference>
<keyword evidence="4" id="KW-0862">Zinc</keyword>